<feature type="domain" description="Enoyl reductase (ER)" evidence="5">
    <location>
        <begin position="10"/>
        <end position="355"/>
    </location>
</feature>
<dbReference type="SUPFAM" id="SSF51735">
    <property type="entry name" value="NAD(P)-binding Rossmann-fold domains"/>
    <property type="match status" value="1"/>
</dbReference>
<dbReference type="InterPro" id="IPR013154">
    <property type="entry name" value="ADH-like_N"/>
</dbReference>
<dbReference type="InterPro" id="IPR036291">
    <property type="entry name" value="NAD(P)-bd_dom_sf"/>
</dbReference>
<keyword evidence="4" id="KW-0560">Oxidoreductase</keyword>
<dbReference type="Proteomes" id="UP000010988">
    <property type="component" value="Unassembled WGS sequence"/>
</dbReference>
<evidence type="ECO:0000256" key="4">
    <source>
        <dbReference type="ARBA" id="ARBA00023002"/>
    </source>
</evidence>
<protein>
    <submittedName>
        <fullName evidence="6">Putative zinc-containing alcohol dehydrogenase</fullName>
    </submittedName>
</protein>
<dbReference type="eggNOG" id="COG1062">
    <property type="taxonomic scope" value="Bacteria"/>
</dbReference>
<dbReference type="SMART" id="SM00829">
    <property type="entry name" value="PKS_ER"/>
    <property type="match status" value="1"/>
</dbReference>
<dbReference type="AlphaFoldDB" id="L7KFI1"/>
<name>L7KFI1_9ACTN</name>
<dbReference type="InterPro" id="IPR050129">
    <property type="entry name" value="Zn_alcohol_dh"/>
</dbReference>
<gene>
    <name evidence="6" type="ORF">GOACH_01_00210</name>
</gene>
<keyword evidence="7" id="KW-1185">Reference proteome</keyword>
<proteinExistence type="predicted"/>
<dbReference type="InterPro" id="IPR011032">
    <property type="entry name" value="GroES-like_sf"/>
</dbReference>
<sequence>MKAVVVPEAGRLEVIDVTLRAPEAGEVHVRLDAAAMCITDTLSVGGDGLTPFPLIPGHSATGTVVAVGPDTTRVAAGDRVIVVGSAQCTHCYYCEHDAPGACEQIFDGMSRVIGTDAEGRAVHADGGVATMAEEMIYRESNVVVVSSAADPKHLAMLGCGIVSGLGAVFDVAQVKAGDSVAVLGCGHLGLWMVQAAVLAGAGQIIAVEPIESRRLLAGELGATDLVDPEESDPVAQVKALTDGRGVDVALEAAGRTAAMEQAFAMTRGGGTVVPTGMESPSATVTLHGYEFAIGSKRILSSQTGGGDIISMIPRFAELLDAGALNPSAIVTDVYELADIETAFDDMRNRKGITGIVRLNTQAQSEEAQ</sequence>
<dbReference type="Pfam" id="PF08240">
    <property type="entry name" value="ADH_N"/>
    <property type="match status" value="1"/>
</dbReference>
<dbReference type="FunFam" id="3.40.50.720:FF:000003">
    <property type="entry name" value="S-(hydroxymethyl)glutathione dehydrogenase"/>
    <property type="match status" value="1"/>
</dbReference>
<dbReference type="SUPFAM" id="SSF50129">
    <property type="entry name" value="GroES-like"/>
    <property type="match status" value="1"/>
</dbReference>
<keyword evidence="2" id="KW-0479">Metal-binding</keyword>
<dbReference type="Gene3D" id="3.90.180.10">
    <property type="entry name" value="Medium-chain alcohol dehydrogenases, catalytic domain"/>
    <property type="match status" value="1"/>
</dbReference>
<dbReference type="InterPro" id="IPR013149">
    <property type="entry name" value="ADH-like_C"/>
</dbReference>
<reference evidence="6 7" key="1">
    <citation type="submission" date="2012-12" db="EMBL/GenBank/DDBJ databases">
        <title>Whole genome shotgun sequence of Gordonia aichiensis NBRC 108223.</title>
        <authorList>
            <person name="Isaki-Nakamura S."/>
            <person name="Hosoyama A."/>
            <person name="Tsuchikane K."/>
            <person name="Ando Y."/>
            <person name="Baba S."/>
            <person name="Ohji S."/>
            <person name="Hamada M."/>
            <person name="Tamura T."/>
            <person name="Yamazoe A."/>
            <person name="Yamazaki S."/>
            <person name="Fujita N."/>
        </authorList>
    </citation>
    <scope>NUCLEOTIDE SEQUENCE [LARGE SCALE GENOMIC DNA]</scope>
    <source>
        <strain evidence="6 7">NBRC 108223</strain>
    </source>
</reference>
<keyword evidence="3" id="KW-0862">Zinc</keyword>
<dbReference type="PANTHER" id="PTHR43401:SF2">
    <property type="entry name" value="L-THREONINE 3-DEHYDROGENASE"/>
    <property type="match status" value="1"/>
</dbReference>
<dbReference type="GO" id="GO:0016491">
    <property type="term" value="F:oxidoreductase activity"/>
    <property type="evidence" value="ECO:0007669"/>
    <property type="project" value="UniProtKB-KW"/>
</dbReference>
<dbReference type="Gene3D" id="3.40.50.720">
    <property type="entry name" value="NAD(P)-binding Rossmann-like Domain"/>
    <property type="match status" value="1"/>
</dbReference>
<dbReference type="InterPro" id="IPR020843">
    <property type="entry name" value="ER"/>
</dbReference>
<dbReference type="RefSeq" id="WP_005168809.1">
    <property type="nucleotide sequence ID" value="NZ_BANR01000001.1"/>
</dbReference>
<evidence type="ECO:0000313" key="6">
    <source>
        <dbReference type="EMBL" id="GAC46702.1"/>
    </source>
</evidence>
<organism evidence="6 7">
    <name type="scientific">Gordonia aichiensis NBRC 108223</name>
    <dbReference type="NCBI Taxonomy" id="1220583"/>
    <lineage>
        <taxon>Bacteria</taxon>
        <taxon>Bacillati</taxon>
        <taxon>Actinomycetota</taxon>
        <taxon>Actinomycetes</taxon>
        <taxon>Mycobacteriales</taxon>
        <taxon>Gordoniaceae</taxon>
        <taxon>Gordonia</taxon>
    </lineage>
</organism>
<evidence type="ECO:0000256" key="2">
    <source>
        <dbReference type="ARBA" id="ARBA00022723"/>
    </source>
</evidence>
<evidence type="ECO:0000256" key="1">
    <source>
        <dbReference type="ARBA" id="ARBA00001947"/>
    </source>
</evidence>
<dbReference type="PANTHER" id="PTHR43401">
    <property type="entry name" value="L-THREONINE 3-DEHYDROGENASE"/>
    <property type="match status" value="1"/>
</dbReference>
<evidence type="ECO:0000259" key="5">
    <source>
        <dbReference type="SMART" id="SM00829"/>
    </source>
</evidence>
<comment type="caution">
    <text evidence="6">The sequence shown here is derived from an EMBL/GenBank/DDBJ whole genome shotgun (WGS) entry which is preliminary data.</text>
</comment>
<dbReference type="EMBL" id="BANR01000001">
    <property type="protein sequence ID" value="GAC46702.1"/>
    <property type="molecule type" value="Genomic_DNA"/>
</dbReference>
<dbReference type="STRING" id="1220583.GOACH_01_00210"/>
<accession>L7KFI1</accession>
<comment type="cofactor">
    <cofactor evidence="1">
        <name>Zn(2+)</name>
        <dbReference type="ChEBI" id="CHEBI:29105"/>
    </cofactor>
</comment>
<evidence type="ECO:0000313" key="7">
    <source>
        <dbReference type="Proteomes" id="UP000010988"/>
    </source>
</evidence>
<dbReference type="GO" id="GO:0046872">
    <property type="term" value="F:metal ion binding"/>
    <property type="evidence" value="ECO:0007669"/>
    <property type="project" value="UniProtKB-KW"/>
</dbReference>
<evidence type="ECO:0000256" key="3">
    <source>
        <dbReference type="ARBA" id="ARBA00022833"/>
    </source>
</evidence>
<dbReference type="Pfam" id="PF00107">
    <property type="entry name" value="ADH_zinc_N"/>
    <property type="match status" value="1"/>
</dbReference>